<evidence type="ECO:0000313" key="1">
    <source>
        <dbReference type="EMBL" id="KAJ5368206.1"/>
    </source>
</evidence>
<name>A0A9W9RXJ6_9EURO</name>
<proteinExistence type="predicted"/>
<accession>A0A9W9RXJ6</accession>
<dbReference type="EMBL" id="JAPZBS010000007">
    <property type="protein sequence ID" value="KAJ5368206.1"/>
    <property type="molecule type" value="Genomic_DNA"/>
</dbReference>
<reference evidence="1" key="2">
    <citation type="journal article" date="2023" name="IMA Fungus">
        <title>Comparative genomic study of the Penicillium genus elucidates a diverse pangenome and 15 lateral gene transfer events.</title>
        <authorList>
            <person name="Petersen C."/>
            <person name="Sorensen T."/>
            <person name="Nielsen M.R."/>
            <person name="Sondergaard T.E."/>
            <person name="Sorensen J.L."/>
            <person name="Fitzpatrick D.A."/>
            <person name="Frisvad J.C."/>
            <person name="Nielsen K.L."/>
        </authorList>
    </citation>
    <scope>NUCLEOTIDE SEQUENCE</scope>
    <source>
        <strain evidence="1">IBT 29864</strain>
    </source>
</reference>
<sequence>MAPFENFEKTRDKLGERLRQLTVYLSDPLLEKESAYIVKELLRAAKKMEKIQTRGQNRQQQDTDIQICFQLRCEAIKRLLRLEGERIERGRIYNSFFTAIVVHSFALHLGCLVVEDRFTNADGWAELAFNNLLCHDGLWELEWVMPKDDPRRKEIQRKHDVAWTVRHPLSSEDCEARHLAYLLWRSLTANVPNCKCFQCFKIASPAVLSHDLSLD</sequence>
<organism evidence="1 2">
    <name type="scientific">Penicillium cataractarum</name>
    <dbReference type="NCBI Taxonomy" id="2100454"/>
    <lineage>
        <taxon>Eukaryota</taxon>
        <taxon>Fungi</taxon>
        <taxon>Dikarya</taxon>
        <taxon>Ascomycota</taxon>
        <taxon>Pezizomycotina</taxon>
        <taxon>Eurotiomycetes</taxon>
        <taxon>Eurotiomycetidae</taxon>
        <taxon>Eurotiales</taxon>
        <taxon>Aspergillaceae</taxon>
        <taxon>Penicillium</taxon>
    </lineage>
</organism>
<keyword evidence="2" id="KW-1185">Reference proteome</keyword>
<evidence type="ECO:0000313" key="2">
    <source>
        <dbReference type="Proteomes" id="UP001147782"/>
    </source>
</evidence>
<dbReference type="Proteomes" id="UP001147782">
    <property type="component" value="Unassembled WGS sequence"/>
</dbReference>
<gene>
    <name evidence="1" type="ORF">N7496_007966</name>
</gene>
<reference evidence="1" key="1">
    <citation type="submission" date="2022-11" db="EMBL/GenBank/DDBJ databases">
        <authorList>
            <person name="Petersen C."/>
        </authorList>
    </citation>
    <scope>NUCLEOTIDE SEQUENCE</scope>
    <source>
        <strain evidence="1">IBT 29864</strain>
    </source>
</reference>
<dbReference type="RefSeq" id="XP_056552948.1">
    <property type="nucleotide sequence ID" value="XM_056700885.1"/>
</dbReference>
<dbReference type="AlphaFoldDB" id="A0A9W9RXJ6"/>
<protein>
    <submittedName>
        <fullName evidence="1">Uncharacterized protein</fullName>
    </submittedName>
</protein>
<dbReference type="GeneID" id="81440064"/>
<comment type="caution">
    <text evidence="1">The sequence shown here is derived from an EMBL/GenBank/DDBJ whole genome shotgun (WGS) entry which is preliminary data.</text>
</comment>